<gene>
    <name evidence="1" type="ORF">DIR46_07300</name>
</gene>
<dbReference type="AlphaFoldDB" id="A0A2S2DFZ4"/>
<dbReference type="OrthoDB" id="9888624at2"/>
<evidence type="ECO:0000313" key="1">
    <source>
        <dbReference type="EMBL" id="AWL04257.1"/>
    </source>
</evidence>
<protein>
    <submittedName>
        <fullName evidence="1">Uncharacterized protein</fullName>
    </submittedName>
</protein>
<keyword evidence="2" id="KW-1185">Reference proteome</keyword>
<reference evidence="1 2" key="1">
    <citation type="submission" date="2018-05" db="EMBL/GenBank/DDBJ databases">
        <title>Complete genome sequence of Massilia oculi sp. nov. CCUG 43427T (=DSM 26321T), the type strain of M. oculi, and comparison with genome sequences of other Massilia strains.</title>
        <authorList>
            <person name="Zhu B."/>
        </authorList>
    </citation>
    <scope>NUCLEOTIDE SEQUENCE [LARGE SCALE GENOMIC DNA]</scope>
    <source>
        <strain evidence="1 2">CCUG 43427</strain>
    </source>
</reference>
<organism evidence="1 2">
    <name type="scientific">Massilia oculi</name>
    <dbReference type="NCBI Taxonomy" id="945844"/>
    <lineage>
        <taxon>Bacteria</taxon>
        <taxon>Pseudomonadati</taxon>
        <taxon>Pseudomonadota</taxon>
        <taxon>Betaproteobacteria</taxon>
        <taxon>Burkholderiales</taxon>
        <taxon>Oxalobacteraceae</taxon>
        <taxon>Telluria group</taxon>
        <taxon>Massilia</taxon>
    </lineage>
</organism>
<sequence>MGKYTTEQLGQMAATVLAARDEGDDRFFALIITLSFTLGLDPNDVLERIERLAQAHATARHATAAESSEVPA</sequence>
<accession>A0A2S2DFZ4</accession>
<dbReference type="RefSeq" id="WP_109344643.1">
    <property type="nucleotide sequence ID" value="NZ_CP029343.1"/>
</dbReference>
<dbReference type="EMBL" id="CP029343">
    <property type="protein sequence ID" value="AWL04257.1"/>
    <property type="molecule type" value="Genomic_DNA"/>
</dbReference>
<dbReference type="KEGG" id="mtim:DIR46_07300"/>
<dbReference type="Proteomes" id="UP000245820">
    <property type="component" value="Chromosome"/>
</dbReference>
<proteinExistence type="predicted"/>
<evidence type="ECO:0000313" key="2">
    <source>
        <dbReference type="Proteomes" id="UP000245820"/>
    </source>
</evidence>
<name>A0A2S2DFZ4_9BURK</name>